<protein>
    <submittedName>
        <fullName evidence="1">Uncharacterized protein</fullName>
    </submittedName>
</protein>
<name>A0A1G7FKC0_9EURY</name>
<dbReference type="Proteomes" id="UP000199076">
    <property type="component" value="Unassembled WGS sequence"/>
</dbReference>
<keyword evidence="2" id="KW-1185">Reference proteome</keyword>
<organism evidence="1 2">
    <name type="scientific">Halorientalis regularis</name>
    <dbReference type="NCBI Taxonomy" id="660518"/>
    <lineage>
        <taxon>Archaea</taxon>
        <taxon>Methanobacteriati</taxon>
        <taxon>Methanobacteriota</taxon>
        <taxon>Stenosarchaea group</taxon>
        <taxon>Halobacteria</taxon>
        <taxon>Halobacteriales</taxon>
        <taxon>Haloarculaceae</taxon>
        <taxon>Halorientalis</taxon>
    </lineage>
</organism>
<proteinExistence type="predicted"/>
<dbReference type="EMBL" id="FNBK01000001">
    <property type="protein sequence ID" value="SDE76322.1"/>
    <property type="molecule type" value="Genomic_DNA"/>
</dbReference>
<gene>
    <name evidence="1" type="ORF">SAMN05216218_101232</name>
</gene>
<dbReference type="RefSeq" id="WP_092686817.1">
    <property type="nucleotide sequence ID" value="NZ_FNBK01000001.1"/>
</dbReference>
<evidence type="ECO:0000313" key="2">
    <source>
        <dbReference type="Proteomes" id="UP000199076"/>
    </source>
</evidence>
<reference evidence="2" key="1">
    <citation type="submission" date="2016-10" db="EMBL/GenBank/DDBJ databases">
        <authorList>
            <person name="Varghese N."/>
            <person name="Submissions S."/>
        </authorList>
    </citation>
    <scope>NUCLEOTIDE SEQUENCE [LARGE SCALE GENOMIC DNA]</scope>
    <source>
        <strain evidence="2">IBRC-M 10760</strain>
    </source>
</reference>
<sequence length="184" mass="21079">MARSNATFAGVDITKSEIETALGTPSSYNSAADWLVWAGVHEGFWYDTYTKTIHEDDATWYRPDTESSPEFNSDTLHQDVRFWTNETFLRAGWNESNPDAAFVREWDPKDWGPTDHGHRKGYVGTHVGYPFSKGEASCIVWITPHPDLPRRLRTSATPKGWDRGDGQWSVKLRDEMLTPSRREK</sequence>
<dbReference type="OrthoDB" id="378643at2157"/>
<evidence type="ECO:0000313" key="1">
    <source>
        <dbReference type="EMBL" id="SDE76322.1"/>
    </source>
</evidence>
<accession>A0A1G7FKC0</accession>
<dbReference type="AlphaFoldDB" id="A0A1G7FKC0"/>